<keyword evidence="1" id="KW-0472">Membrane</keyword>
<protein>
    <submittedName>
        <fullName evidence="2">Uncharacterized protein</fullName>
    </submittedName>
</protein>
<reference evidence="2" key="1">
    <citation type="journal article" date="2020" name="Fungal Divers.">
        <title>Resolving the Mortierellaceae phylogeny through synthesis of multi-gene phylogenetics and phylogenomics.</title>
        <authorList>
            <person name="Vandepol N."/>
            <person name="Liber J."/>
            <person name="Desiro A."/>
            <person name="Na H."/>
            <person name="Kennedy M."/>
            <person name="Barry K."/>
            <person name="Grigoriev I.V."/>
            <person name="Miller A.N."/>
            <person name="O'Donnell K."/>
            <person name="Stajich J.E."/>
            <person name="Bonito G."/>
        </authorList>
    </citation>
    <scope>NUCLEOTIDE SEQUENCE</scope>
    <source>
        <strain evidence="2">KOD1015</strain>
    </source>
</reference>
<keyword evidence="1" id="KW-0812">Transmembrane</keyword>
<feature type="transmembrane region" description="Helical" evidence="1">
    <location>
        <begin position="78"/>
        <end position="97"/>
    </location>
</feature>
<dbReference type="Proteomes" id="UP000780801">
    <property type="component" value="Unassembled WGS sequence"/>
</dbReference>
<name>A0A9P6FR99_9FUNG</name>
<evidence type="ECO:0000256" key="1">
    <source>
        <dbReference type="SAM" id="Phobius"/>
    </source>
</evidence>
<dbReference type="OrthoDB" id="422086at2759"/>
<keyword evidence="1" id="KW-1133">Transmembrane helix</keyword>
<dbReference type="AlphaFoldDB" id="A0A9P6FR99"/>
<keyword evidence="3" id="KW-1185">Reference proteome</keyword>
<evidence type="ECO:0000313" key="2">
    <source>
        <dbReference type="EMBL" id="KAF9579751.1"/>
    </source>
</evidence>
<proteinExistence type="predicted"/>
<sequence length="109" mass="12107">MLAKAICLSIQTVAVILSLRPPKSSSTKEKADKVKDEGILYHLMIKLMIDCGPPALLASTALYIILMIQGVISDELKAWQVYATILSVFGYLLRAWAFRTLGRFFTVSE</sequence>
<comment type="caution">
    <text evidence="2">The sequence shown here is derived from an EMBL/GenBank/DDBJ whole genome shotgun (WGS) entry which is preliminary data.</text>
</comment>
<gene>
    <name evidence="2" type="ORF">BGW38_003864</name>
</gene>
<dbReference type="EMBL" id="JAABOA010002518">
    <property type="protein sequence ID" value="KAF9579751.1"/>
    <property type="molecule type" value="Genomic_DNA"/>
</dbReference>
<organism evidence="2 3">
    <name type="scientific">Lunasporangiospora selenospora</name>
    <dbReference type="NCBI Taxonomy" id="979761"/>
    <lineage>
        <taxon>Eukaryota</taxon>
        <taxon>Fungi</taxon>
        <taxon>Fungi incertae sedis</taxon>
        <taxon>Mucoromycota</taxon>
        <taxon>Mortierellomycotina</taxon>
        <taxon>Mortierellomycetes</taxon>
        <taxon>Mortierellales</taxon>
        <taxon>Mortierellaceae</taxon>
        <taxon>Lunasporangiospora</taxon>
    </lineage>
</organism>
<accession>A0A9P6FR99</accession>
<dbReference type="Gene3D" id="1.20.120.1630">
    <property type="match status" value="1"/>
</dbReference>
<feature type="transmembrane region" description="Helical" evidence="1">
    <location>
        <begin position="54"/>
        <end position="72"/>
    </location>
</feature>
<evidence type="ECO:0000313" key="3">
    <source>
        <dbReference type="Proteomes" id="UP000780801"/>
    </source>
</evidence>